<evidence type="ECO:0000256" key="3">
    <source>
        <dbReference type="ARBA" id="ARBA00022630"/>
    </source>
</evidence>
<dbReference type="SUPFAM" id="SSF55103">
    <property type="entry name" value="FAD-linked oxidases, C-terminal domain"/>
    <property type="match status" value="1"/>
</dbReference>
<dbReference type="PANTHER" id="PTHR42934">
    <property type="entry name" value="GLYCOLATE OXIDASE SUBUNIT GLCD"/>
    <property type="match status" value="1"/>
</dbReference>
<proteinExistence type="inferred from homology"/>
<comment type="cofactor">
    <cofactor evidence="1">
        <name>FAD</name>
        <dbReference type="ChEBI" id="CHEBI:57692"/>
    </cofactor>
</comment>
<evidence type="ECO:0000313" key="7">
    <source>
        <dbReference type="EMBL" id="WOO39634.1"/>
    </source>
</evidence>
<dbReference type="EMBL" id="CP136920">
    <property type="protein sequence ID" value="WOO39634.1"/>
    <property type="molecule type" value="Genomic_DNA"/>
</dbReference>
<organism evidence="7 8">
    <name type="scientific">Rubellicoccus peritrichatus</name>
    <dbReference type="NCBI Taxonomy" id="3080537"/>
    <lineage>
        <taxon>Bacteria</taxon>
        <taxon>Pseudomonadati</taxon>
        <taxon>Verrucomicrobiota</taxon>
        <taxon>Opitutia</taxon>
        <taxon>Puniceicoccales</taxon>
        <taxon>Cerasicoccaceae</taxon>
        <taxon>Rubellicoccus</taxon>
    </lineage>
</organism>
<gene>
    <name evidence="7" type="ORF">RZN69_13505</name>
</gene>
<dbReference type="GO" id="GO:0071949">
    <property type="term" value="F:FAD binding"/>
    <property type="evidence" value="ECO:0007669"/>
    <property type="project" value="InterPro"/>
</dbReference>
<dbReference type="Pfam" id="PF01565">
    <property type="entry name" value="FAD_binding_4"/>
    <property type="match status" value="1"/>
</dbReference>
<dbReference type="Gene3D" id="1.10.45.10">
    <property type="entry name" value="Vanillyl-alcohol Oxidase, Chain A, domain 4"/>
    <property type="match status" value="1"/>
</dbReference>
<evidence type="ECO:0000256" key="1">
    <source>
        <dbReference type="ARBA" id="ARBA00001974"/>
    </source>
</evidence>
<evidence type="ECO:0000256" key="4">
    <source>
        <dbReference type="ARBA" id="ARBA00022827"/>
    </source>
</evidence>
<dbReference type="Pfam" id="PF02913">
    <property type="entry name" value="FAD-oxidase_C"/>
    <property type="match status" value="1"/>
</dbReference>
<dbReference type="PROSITE" id="PS51387">
    <property type="entry name" value="FAD_PCMH"/>
    <property type="match status" value="1"/>
</dbReference>
<comment type="similarity">
    <text evidence="2">Belongs to the FAD-binding oxidoreductase/transferase type 4 family.</text>
</comment>
<dbReference type="GO" id="GO:0016491">
    <property type="term" value="F:oxidoreductase activity"/>
    <property type="evidence" value="ECO:0007669"/>
    <property type="project" value="UniProtKB-KW"/>
</dbReference>
<feature type="domain" description="FAD-binding PCMH-type" evidence="6">
    <location>
        <begin position="45"/>
        <end position="223"/>
    </location>
</feature>
<accession>A0AAQ3LCW0</accession>
<reference evidence="7 8" key="1">
    <citation type="submission" date="2023-10" db="EMBL/GenBank/DDBJ databases">
        <title>Rubellicoccus peritrichatus gen. nov., sp. nov., isolated from an algae of coral reef tank.</title>
        <authorList>
            <person name="Luo J."/>
        </authorList>
    </citation>
    <scope>NUCLEOTIDE SEQUENCE [LARGE SCALE GENOMIC DNA]</scope>
    <source>
        <strain evidence="7 8">CR14</strain>
    </source>
</reference>
<dbReference type="PANTHER" id="PTHR42934:SF3">
    <property type="entry name" value="D-LACTATE DEHYDROGENASE"/>
    <property type="match status" value="1"/>
</dbReference>
<keyword evidence="5" id="KW-0560">Oxidoreductase</keyword>
<dbReference type="InterPro" id="IPR016166">
    <property type="entry name" value="FAD-bd_PCMH"/>
</dbReference>
<dbReference type="FunFam" id="1.10.45.10:FF:000001">
    <property type="entry name" value="D-lactate dehydrogenase mitochondrial"/>
    <property type="match status" value="1"/>
</dbReference>
<dbReference type="InterPro" id="IPR006094">
    <property type="entry name" value="Oxid_FAD_bind_N"/>
</dbReference>
<sequence>MARAQKDSAADLKQSALRSLKHKLKDQVSTDAEVCRLEGLDSARLVFQPSAVIFAKAPEDIGVVLRIANKHRVAVTVRGAGSSTTGAASPSNGGWALDLTQLNRIEVDKLSGMAHVQVGAVTEEINAEAEKAGWFYPPDPSSKKHSTIGGNIATNAGGLRGAKYGVTRDYVFGLEGFLPTGEFVRWGAPLRKYASGYNIRDLWIGSEGMLGVVTAATLKLIPKPEIRKTFLFGFSTERKALNAAQELIKKRLMPAVMEFMDRQTVSCALKRRADTGIAGNVLLDSVVSQFRRPPALLLIELDGTKVGVKAEAKALMEILDAKQTPCSKARNEREAEALWEVRRTCSQAMFQMGDTKLNEDVVVPVRSYHKLLDYTLELKKETGLATPTFGHAADGNFHVHLMFNHQDPKQRKNAERGVRLLMEKVVELGGAITGEHGIGLAKSPFMALQHSPEEIATMRKIKEVFDPNNILNPGKMFEPFEMWKHPRDYATRFPWDKKH</sequence>
<dbReference type="KEGG" id="puo:RZN69_13505"/>
<dbReference type="InterPro" id="IPR051914">
    <property type="entry name" value="FAD-linked_OxidoTrans_Type4"/>
</dbReference>
<keyword evidence="3" id="KW-0285">Flavoprotein</keyword>
<keyword evidence="8" id="KW-1185">Reference proteome</keyword>
<dbReference type="InterPro" id="IPR016169">
    <property type="entry name" value="FAD-bd_PCMH_sub2"/>
</dbReference>
<evidence type="ECO:0000259" key="6">
    <source>
        <dbReference type="PROSITE" id="PS51387"/>
    </source>
</evidence>
<dbReference type="Gene3D" id="3.30.465.10">
    <property type="match status" value="1"/>
</dbReference>
<evidence type="ECO:0000256" key="5">
    <source>
        <dbReference type="ARBA" id="ARBA00023002"/>
    </source>
</evidence>
<dbReference type="InterPro" id="IPR036318">
    <property type="entry name" value="FAD-bd_PCMH-like_sf"/>
</dbReference>
<dbReference type="AlphaFoldDB" id="A0AAQ3LCW0"/>
<dbReference type="RefSeq" id="WP_317831602.1">
    <property type="nucleotide sequence ID" value="NZ_CP136920.1"/>
</dbReference>
<dbReference type="FunFam" id="3.30.70.2740:FF:000001">
    <property type="entry name" value="D-lactate dehydrogenase mitochondrial"/>
    <property type="match status" value="1"/>
</dbReference>
<name>A0AAQ3LCW0_9BACT</name>
<dbReference type="Gene3D" id="3.30.70.2740">
    <property type="match status" value="1"/>
</dbReference>
<keyword evidence="4" id="KW-0274">FAD</keyword>
<dbReference type="InterPro" id="IPR004113">
    <property type="entry name" value="FAD-bd_oxidored_4_C"/>
</dbReference>
<dbReference type="InterPro" id="IPR016171">
    <property type="entry name" value="Vanillyl_alc_oxidase_C-sub2"/>
</dbReference>
<dbReference type="Proteomes" id="UP001304300">
    <property type="component" value="Chromosome"/>
</dbReference>
<protein>
    <submittedName>
        <fullName evidence="7">FAD-linked oxidase C-terminal domain-containing protein</fullName>
    </submittedName>
</protein>
<dbReference type="SUPFAM" id="SSF56176">
    <property type="entry name" value="FAD-binding/transporter-associated domain-like"/>
    <property type="match status" value="1"/>
</dbReference>
<evidence type="ECO:0000256" key="2">
    <source>
        <dbReference type="ARBA" id="ARBA00008000"/>
    </source>
</evidence>
<evidence type="ECO:0000313" key="8">
    <source>
        <dbReference type="Proteomes" id="UP001304300"/>
    </source>
</evidence>
<dbReference type="InterPro" id="IPR016164">
    <property type="entry name" value="FAD-linked_Oxase-like_C"/>
</dbReference>